<reference evidence="1" key="1">
    <citation type="submission" date="2023-08" db="EMBL/GenBank/DDBJ databases">
        <title>A de novo genome assembly of Solanum verrucosum Schlechtendal, a Mexican diploid species geographically isolated from the other diploid A-genome species in potato relatives.</title>
        <authorList>
            <person name="Hosaka K."/>
        </authorList>
    </citation>
    <scope>NUCLEOTIDE SEQUENCE</scope>
    <source>
        <tissue evidence="1">Young leaves</tissue>
    </source>
</reference>
<sequence>MQTELVIAYVSGQLKDLFSQPNHNTRQRRWLELLKDYDIIILYHPCKANVVADSLSQKTPSMGSLAFLRWRRDLWH</sequence>
<proteinExistence type="predicted"/>
<gene>
    <name evidence="1" type="ORF">MTR67_048425</name>
</gene>
<evidence type="ECO:0000313" key="2">
    <source>
        <dbReference type="Proteomes" id="UP001234989"/>
    </source>
</evidence>
<keyword evidence="2" id="KW-1185">Reference proteome</keyword>
<evidence type="ECO:0000313" key="1">
    <source>
        <dbReference type="EMBL" id="WMV55040.1"/>
    </source>
</evidence>
<dbReference type="AlphaFoldDB" id="A0AAF0ZZK4"/>
<name>A0AAF0ZZK4_SOLVR</name>
<dbReference type="EMBL" id="CP133622">
    <property type="protein sequence ID" value="WMV55040.1"/>
    <property type="molecule type" value="Genomic_DNA"/>
</dbReference>
<protein>
    <submittedName>
        <fullName evidence="1">Uncharacterized protein</fullName>
    </submittedName>
</protein>
<dbReference type="Proteomes" id="UP001234989">
    <property type="component" value="Chromosome 11"/>
</dbReference>
<accession>A0AAF0ZZK4</accession>
<organism evidence="1 2">
    <name type="scientific">Solanum verrucosum</name>
    <dbReference type="NCBI Taxonomy" id="315347"/>
    <lineage>
        <taxon>Eukaryota</taxon>
        <taxon>Viridiplantae</taxon>
        <taxon>Streptophyta</taxon>
        <taxon>Embryophyta</taxon>
        <taxon>Tracheophyta</taxon>
        <taxon>Spermatophyta</taxon>
        <taxon>Magnoliopsida</taxon>
        <taxon>eudicotyledons</taxon>
        <taxon>Gunneridae</taxon>
        <taxon>Pentapetalae</taxon>
        <taxon>asterids</taxon>
        <taxon>lamiids</taxon>
        <taxon>Solanales</taxon>
        <taxon>Solanaceae</taxon>
        <taxon>Solanoideae</taxon>
        <taxon>Solaneae</taxon>
        <taxon>Solanum</taxon>
    </lineage>
</organism>